<gene>
    <name evidence="1" type="ORF">DBV15_12613</name>
</gene>
<evidence type="ECO:0008006" key="3">
    <source>
        <dbReference type="Google" id="ProtNLM"/>
    </source>
</evidence>
<dbReference type="EMBL" id="QBLH01001608">
    <property type="protein sequence ID" value="TGZ51556.1"/>
    <property type="molecule type" value="Genomic_DNA"/>
</dbReference>
<organism evidence="1 2">
    <name type="scientific">Temnothorax longispinosus</name>
    <dbReference type="NCBI Taxonomy" id="300112"/>
    <lineage>
        <taxon>Eukaryota</taxon>
        <taxon>Metazoa</taxon>
        <taxon>Ecdysozoa</taxon>
        <taxon>Arthropoda</taxon>
        <taxon>Hexapoda</taxon>
        <taxon>Insecta</taxon>
        <taxon>Pterygota</taxon>
        <taxon>Neoptera</taxon>
        <taxon>Endopterygota</taxon>
        <taxon>Hymenoptera</taxon>
        <taxon>Apocrita</taxon>
        <taxon>Aculeata</taxon>
        <taxon>Formicoidea</taxon>
        <taxon>Formicidae</taxon>
        <taxon>Myrmicinae</taxon>
        <taxon>Temnothorax</taxon>
    </lineage>
</organism>
<comment type="caution">
    <text evidence="1">The sequence shown here is derived from an EMBL/GenBank/DDBJ whole genome shotgun (WGS) entry which is preliminary data.</text>
</comment>
<evidence type="ECO:0000313" key="1">
    <source>
        <dbReference type="EMBL" id="TGZ51556.1"/>
    </source>
</evidence>
<keyword evidence="2" id="KW-1185">Reference proteome</keyword>
<evidence type="ECO:0000313" key="2">
    <source>
        <dbReference type="Proteomes" id="UP000310200"/>
    </source>
</evidence>
<reference evidence="1 2" key="1">
    <citation type="journal article" date="2019" name="Philos. Trans. R. Soc. Lond., B, Biol. Sci.">
        <title>Ant behaviour and brain gene expression of defending hosts depend on the ecological success of the intruding social parasite.</title>
        <authorList>
            <person name="Kaur R."/>
            <person name="Stoldt M."/>
            <person name="Jongepier E."/>
            <person name="Feldmeyer B."/>
            <person name="Menzel F."/>
            <person name="Bornberg-Bauer E."/>
            <person name="Foitzik S."/>
        </authorList>
    </citation>
    <scope>NUCLEOTIDE SEQUENCE [LARGE SCALE GENOMIC DNA]</scope>
    <source>
        <tissue evidence="1">Whole body</tissue>
    </source>
</reference>
<accession>A0A4S2KQ79</accession>
<name>A0A4S2KQ79_9HYME</name>
<protein>
    <recommendedName>
        <fullName evidence="3">DDE Tnp4 domain-containing protein</fullName>
    </recommendedName>
</protein>
<sequence length="62" mass="7505">MAVERTFGYLKERFRRIKFFSEYREMPFIANTIVAACILHNLCLNCNDDNFDYYNEELNDII</sequence>
<dbReference type="Proteomes" id="UP000310200">
    <property type="component" value="Unassembled WGS sequence"/>
</dbReference>
<dbReference type="AlphaFoldDB" id="A0A4S2KQ79"/>
<proteinExistence type="predicted"/>